<dbReference type="PANTHER" id="PTHR14187">
    <property type="entry name" value="ALPHA KINASE/ELONGATION FACTOR 2 KINASE"/>
    <property type="match status" value="1"/>
</dbReference>
<dbReference type="Pfam" id="PF00012">
    <property type="entry name" value="HSP70"/>
    <property type="match status" value="1"/>
</dbReference>
<dbReference type="PRINTS" id="PR00301">
    <property type="entry name" value="HEATSHOCK70"/>
</dbReference>
<evidence type="ECO:0000256" key="1">
    <source>
        <dbReference type="ARBA" id="ARBA00007381"/>
    </source>
</evidence>
<keyword evidence="2" id="KW-0547">Nucleotide-binding</keyword>
<dbReference type="EMBL" id="JAIWYP010000004">
    <property type="protein sequence ID" value="KAH3843682.1"/>
    <property type="molecule type" value="Genomic_DNA"/>
</dbReference>
<sequence>MGGKSSKAEDKRNKKPVPTITASRTKKTLTENVPTQASNDDGAFGVRRFRRKSISDLEPDLVDRSDNTTIMSKAAPIQAYKPIRHKHIKNDDGAVGGRSLGSKSKSDLDDGAVGGRILRTKSDVDIDPESRLSFDDDIFHSTRKAQGMDKLNADTTVITIKSKREKALVCVSIDFGTTYSGYAYSFKSSPNDIIGRGGGQQIKTPTIVLLDPQKNMVAFGDKATNKYLQLVKNKQHTSWYMFERFKMALFVRDGPLDKDIIIEDIMGKKMRAIDIFSLAINFIKTEVLNTLTDKEHMKDIDINSENDLQWVLTVPAIWNDLSKKFMRDAATKAGIPDEMLTLALEPEAASLYCKEQLGISKLPSGHRYMVADLGGGTADITVHEVNHDGTLSEIHQPTGGDFGGTNVDNKFINTLVQIFGADLFQKFKQNCTDEYIDFMQSFETKKRHFNSTSRMTIRFPVKLREMYEMDIGEKVETTLAQTPFARNLEFKNDKLIISVDLAKSFFDEAIDKIDKSISDLLKKVKPLNHILLVGGFSESPYLQSVLRNTFGNMVIIPEEPSSAVLRGAVMYGHKPLAIAARVCKYTYGIARMMKFKQHHPPNKKIEIDGMAYCDDIFDKHIEIGTKMSVANAEHVTAHEYFPTMSEMRQAVLEVYASPKRNPKYVDEDGCQLVGLIKVDIDPQGDIYAKILVKLMFGGTELRIQVTDVKQNIVTNANFDFLG</sequence>
<protein>
    <submittedName>
        <fullName evidence="5">Uncharacterized protein</fullName>
    </submittedName>
</protein>
<dbReference type="GO" id="GO:0005524">
    <property type="term" value="F:ATP binding"/>
    <property type="evidence" value="ECO:0007669"/>
    <property type="project" value="UniProtKB-KW"/>
</dbReference>
<keyword evidence="6" id="KW-1185">Reference proteome</keyword>
<evidence type="ECO:0000313" key="5">
    <source>
        <dbReference type="EMBL" id="KAH3843682.1"/>
    </source>
</evidence>
<dbReference type="OrthoDB" id="2963168at2759"/>
<reference evidence="5" key="2">
    <citation type="submission" date="2020-11" db="EMBL/GenBank/DDBJ databases">
        <authorList>
            <person name="McCartney M.A."/>
            <person name="Auch B."/>
            <person name="Kono T."/>
            <person name="Mallez S."/>
            <person name="Becker A."/>
            <person name="Gohl D.M."/>
            <person name="Silverstein K.A.T."/>
            <person name="Koren S."/>
            <person name="Bechman K.B."/>
            <person name="Herman A."/>
            <person name="Abrahante J.E."/>
            <person name="Garbe J."/>
        </authorList>
    </citation>
    <scope>NUCLEOTIDE SEQUENCE</scope>
    <source>
        <strain evidence="5">Duluth1</strain>
        <tissue evidence="5">Whole animal</tissue>
    </source>
</reference>
<name>A0A9D4KPK1_DREPO</name>
<gene>
    <name evidence="5" type="ORF">DPMN_117209</name>
</gene>
<dbReference type="Proteomes" id="UP000828390">
    <property type="component" value="Unassembled WGS sequence"/>
</dbReference>
<dbReference type="PANTHER" id="PTHR14187:SF5">
    <property type="entry name" value="HEAT SHOCK 70 KDA PROTEIN 12A"/>
    <property type="match status" value="1"/>
</dbReference>
<proteinExistence type="inferred from homology"/>
<accession>A0A9D4KPK1</accession>
<feature type="region of interest" description="Disordered" evidence="4">
    <location>
        <begin position="88"/>
        <end position="112"/>
    </location>
</feature>
<reference evidence="5" key="1">
    <citation type="journal article" date="2019" name="bioRxiv">
        <title>The Genome of the Zebra Mussel, Dreissena polymorpha: A Resource for Invasive Species Research.</title>
        <authorList>
            <person name="McCartney M.A."/>
            <person name="Auch B."/>
            <person name="Kono T."/>
            <person name="Mallez S."/>
            <person name="Zhang Y."/>
            <person name="Obille A."/>
            <person name="Becker A."/>
            <person name="Abrahante J.E."/>
            <person name="Garbe J."/>
            <person name="Badalamenti J.P."/>
            <person name="Herman A."/>
            <person name="Mangelson H."/>
            <person name="Liachko I."/>
            <person name="Sullivan S."/>
            <person name="Sone E.D."/>
            <person name="Koren S."/>
            <person name="Silverstein K.A.T."/>
            <person name="Beckman K.B."/>
            <person name="Gohl D.M."/>
        </authorList>
    </citation>
    <scope>NUCLEOTIDE SEQUENCE</scope>
    <source>
        <strain evidence="5">Duluth1</strain>
        <tissue evidence="5">Whole animal</tissue>
    </source>
</reference>
<organism evidence="5 6">
    <name type="scientific">Dreissena polymorpha</name>
    <name type="common">Zebra mussel</name>
    <name type="synonym">Mytilus polymorpha</name>
    <dbReference type="NCBI Taxonomy" id="45954"/>
    <lineage>
        <taxon>Eukaryota</taxon>
        <taxon>Metazoa</taxon>
        <taxon>Spiralia</taxon>
        <taxon>Lophotrochozoa</taxon>
        <taxon>Mollusca</taxon>
        <taxon>Bivalvia</taxon>
        <taxon>Autobranchia</taxon>
        <taxon>Heteroconchia</taxon>
        <taxon>Euheterodonta</taxon>
        <taxon>Imparidentia</taxon>
        <taxon>Neoheterodontei</taxon>
        <taxon>Myida</taxon>
        <taxon>Dreissenoidea</taxon>
        <taxon>Dreissenidae</taxon>
        <taxon>Dreissena</taxon>
    </lineage>
</organism>
<comment type="similarity">
    <text evidence="1">Belongs to the heat shock protein 70 family.</text>
</comment>
<dbReference type="SUPFAM" id="SSF53067">
    <property type="entry name" value="Actin-like ATPase domain"/>
    <property type="match status" value="2"/>
</dbReference>
<feature type="compositionally biased region" description="Polar residues" evidence="4">
    <location>
        <begin position="30"/>
        <end position="39"/>
    </location>
</feature>
<comment type="caution">
    <text evidence="5">The sequence shown here is derived from an EMBL/GenBank/DDBJ whole genome shotgun (WGS) entry which is preliminary data.</text>
</comment>
<dbReference type="Gene3D" id="3.30.420.40">
    <property type="match status" value="2"/>
</dbReference>
<feature type="compositionally biased region" description="Basic and acidic residues" evidence="4">
    <location>
        <begin position="1"/>
        <end position="12"/>
    </location>
</feature>
<feature type="region of interest" description="Disordered" evidence="4">
    <location>
        <begin position="1"/>
        <end position="42"/>
    </location>
</feature>
<dbReference type="GO" id="GO:0140662">
    <property type="term" value="F:ATP-dependent protein folding chaperone"/>
    <property type="evidence" value="ECO:0007669"/>
    <property type="project" value="InterPro"/>
</dbReference>
<dbReference type="AlphaFoldDB" id="A0A9D4KPK1"/>
<dbReference type="InterPro" id="IPR013126">
    <property type="entry name" value="Hsp_70_fam"/>
</dbReference>
<evidence type="ECO:0000313" key="6">
    <source>
        <dbReference type="Proteomes" id="UP000828390"/>
    </source>
</evidence>
<evidence type="ECO:0000256" key="4">
    <source>
        <dbReference type="SAM" id="MobiDB-lite"/>
    </source>
</evidence>
<evidence type="ECO:0000256" key="3">
    <source>
        <dbReference type="ARBA" id="ARBA00022840"/>
    </source>
</evidence>
<evidence type="ECO:0000256" key="2">
    <source>
        <dbReference type="ARBA" id="ARBA00022741"/>
    </source>
</evidence>
<dbReference type="Gene3D" id="3.90.640.10">
    <property type="entry name" value="Actin, Chain A, domain 4"/>
    <property type="match status" value="1"/>
</dbReference>
<keyword evidence="3" id="KW-0067">ATP-binding</keyword>
<dbReference type="InterPro" id="IPR043129">
    <property type="entry name" value="ATPase_NBD"/>
</dbReference>
<dbReference type="CDD" id="cd10229">
    <property type="entry name" value="ASKHA_NBD_HSP70_HSPA12"/>
    <property type="match status" value="1"/>
</dbReference>